<feature type="domain" description="DUF4377" evidence="1">
    <location>
        <begin position="26"/>
        <end position="100"/>
    </location>
</feature>
<sequence>MDQPMCIDPPKSAIQAHAKPIMKTIYVAQNKAKCFGMIPMDCFLVKMKPNDKWRFSYNNIEKFHYKEGFQYTLMIKETEIANPPADHSSVQWVLHRILSKKKSKNIKAVVGGN</sequence>
<protein>
    <recommendedName>
        <fullName evidence="1">DUF4377 domain-containing protein</fullName>
    </recommendedName>
</protein>
<dbReference type="EMBL" id="CAJNOK010014066">
    <property type="protein sequence ID" value="CAF1197034.1"/>
    <property type="molecule type" value="Genomic_DNA"/>
</dbReference>
<dbReference type="EMBL" id="CAJOBC010005649">
    <property type="protein sequence ID" value="CAF3870991.1"/>
    <property type="molecule type" value="Genomic_DNA"/>
</dbReference>
<dbReference type="InterPro" id="IPR025485">
    <property type="entry name" value="DUF4377"/>
</dbReference>
<keyword evidence="6" id="KW-1185">Reference proteome</keyword>
<evidence type="ECO:0000313" key="6">
    <source>
        <dbReference type="Proteomes" id="UP000663829"/>
    </source>
</evidence>
<dbReference type="Proteomes" id="UP000663829">
    <property type="component" value="Unassembled WGS sequence"/>
</dbReference>
<organism evidence="2 6">
    <name type="scientific">Didymodactylos carnosus</name>
    <dbReference type="NCBI Taxonomy" id="1234261"/>
    <lineage>
        <taxon>Eukaryota</taxon>
        <taxon>Metazoa</taxon>
        <taxon>Spiralia</taxon>
        <taxon>Gnathifera</taxon>
        <taxon>Rotifera</taxon>
        <taxon>Eurotatoria</taxon>
        <taxon>Bdelloidea</taxon>
        <taxon>Philodinida</taxon>
        <taxon>Philodinidae</taxon>
        <taxon>Didymodactylos</taxon>
    </lineage>
</organism>
<evidence type="ECO:0000313" key="2">
    <source>
        <dbReference type="EMBL" id="CAF1106324.1"/>
    </source>
</evidence>
<evidence type="ECO:0000259" key="1">
    <source>
        <dbReference type="Pfam" id="PF14302"/>
    </source>
</evidence>
<dbReference type="Proteomes" id="UP000681722">
    <property type="component" value="Unassembled WGS sequence"/>
</dbReference>
<accession>A0A814PIX0</accession>
<evidence type="ECO:0000313" key="3">
    <source>
        <dbReference type="EMBL" id="CAF1197034.1"/>
    </source>
</evidence>
<dbReference type="Proteomes" id="UP000677228">
    <property type="component" value="Unassembled WGS sequence"/>
</dbReference>
<evidence type="ECO:0000313" key="5">
    <source>
        <dbReference type="EMBL" id="CAF4007297.1"/>
    </source>
</evidence>
<dbReference type="Proteomes" id="UP000682733">
    <property type="component" value="Unassembled WGS sequence"/>
</dbReference>
<dbReference type="EMBL" id="CAJNOQ010005649">
    <property type="protein sequence ID" value="CAF1106324.1"/>
    <property type="molecule type" value="Genomic_DNA"/>
</dbReference>
<dbReference type="Pfam" id="PF14302">
    <property type="entry name" value="DUF4377"/>
    <property type="match status" value="1"/>
</dbReference>
<evidence type="ECO:0000313" key="4">
    <source>
        <dbReference type="EMBL" id="CAF3870991.1"/>
    </source>
</evidence>
<comment type="caution">
    <text evidence="2">The sequence shown here is derived from an EMBL/GenBank/DDBJ whole genome shotgun (WGS) entry which is preliminary data.</text>
</comment>
<dbReference type="AlphaFoldDB" id="A0A814PIX0"/>
<gene>
    <name evidence="2" type="ORF">GPM918_LOCUS19007</name>
    <name evidence="3" type="ORF">OVA965_LOCUS23799</name>
    <name evidence="4" type="ORF">SRO942_LOCUS19004</name>
    <name evidence="5" type="ORF">TMI583_LOCUS24520</name>
</gene>
<reference evidence="2" key="1">
    <citation type="submission" date="2021-02" db="EMBL/GenBank/DDBJ databases">
        <authorList>
            <person name="Nowell W R."/>
        </authorList>
    </citation>
    <scope>NUCLEOTIDE SEQUENCE</scope>
</reference>
<dbReference type="EMBL" id="CAJOBA010035597">
    <property type="protein sequence ID" value="CAF4007297.1"/>
    <property type="molecule type" value="Genomic_DNA"/>
</dbReference>
<name>A0A814PIX0_9BILA</name>
<proteinExistence type="predicted"/>